<keyword evidence="1" id="KW-0808">Transferase</keyword>
<evidence type="ECO:0000313" key="2">
    <source>
        <dbReference type="Proteomes" id="UP000308444"/>
    </source>
</evidence>
<feature type="non-terminal residue" evidence="1">
    <location>
        <position position="1"/>
    </location>
</feature>
<dbReference type="EMBL" id="SZOH01003669">
    <property type="protein sequence ID" value="TKI89600.1"/>
    <property type="molecule type" value="Genomic_DNA"/>
</dbReference>
<dbReference type="GO" id="GO:0032259">
    <property type="term" value="P:methylation"/>
    <property type="evidence" value="ECO:0007669"/>
    <property type="project" value="UniProtKB-KW"/>
</dbReference>
<dbReference type="GO" id="GO:0008168">
    <property type="term" value="F:methyltransferase activity"/>
    <property type="evidence" value="ECO:0007669"/>
    <property type="project" value="UniProtKB-KW"/>
</dbReference>
<name>A0A9X9F2K1_BACCE</name>
<dbReference type="AlphaFoldDB" id="A0A9X9F2K1"/>
<dbReference type="SUPFAM" id="SSF53335">
    <property type="entry name" value="S-adenosyl-L-methionine-dependent methyltransferases"/>
    <property type="match status" value="1"/>
</dbReference>
<evidence type="ECO:0000313" key="1">
    <source>
        <dbReference type="EMBL" id="TKI89600.1"/>
    </source>
</evidence>
<feature type="non-terminal residue" evidence="1">
    <location>
        <position position="100"/>
    </location>
</feature>
<dbReference type="Proteomes" id="UP000308444">
    <property type="component" value="Unassembled WGS sequence"/>
</dbReference>
<keyword evidence="1" id="KW-0489">Methyltransferase</keyword>
<dbReference type="InterPro" id="IPR029063">
    <property type="entry name" value="SAM-dependent_MTases_sf"/>
</dbReference>
<sequence length="100" mass="11357">SCRKRCIERSLHPNLYEGSLQQFSLPHKYDAIIIPTGSFCLIENRVDSINALKCFYEHLNPDGRLIVDIMLPHDWKTGEIHTSTFSLPSGDGITLENKSI</sequence>
<gene>
    <name evidence="1" type="ORF">FC695_35720</name>
</gene>
<accession>A0A9X9F2K1</accession>
<proteinExistence type="predicted"/>
<dbReference type="Gene3D" id="3.40.50.150">
    <property type="entry name" value="Vaccinia Virus protein VP39"/>
    <property type="match status" value="1"/>
</dbReference>
<organism evidence="1 2">
    <name type="scientific">Bacillus cereus</name>
    <dbReference type="NCBI Taxonomy" id="1396"/>
    <lineage>
        <taxon>Bacteria</taxon>
        <taxon>Bacillati</taxon>
        <taxon>Bacillota</taxon>
        <taxon>Bacilli</taxon>
        <taxon>Bacillales</taxon>
        <taxon>Bacillaceae</taxon>
        <taxon>Bacillus</taxon>
        <taxon>Bacillus cereus group</taxon>
    </lineage>
</organism>
<reference evidence="1 2" key="1">
    <citation type="journal article" date="2019" name="Environ. Microbiol.">
        <title>An active ?-lactamase is a part of an orchestrated cell wall stress resistance network of Bacillus subtilis and related rhizosphere species.</title>
        <authorList>
            <person name="Bucher T."/>
            <person name="Keren-Paz A."/>
            <person name="Hausser J."/>
            <person name="Olender T."/>
            <person name="Cytryn E."/>
            <person name="Kolodkin-Gal I."/>
        </authorList>
    </citation>
    <scope>NUCLEOTIDE SEQUENCE [LARGE SCALE GENOMIC DNA]</scope>
    <source>
        <strain evidence="1 2">I32</strain>
    </source>
</reference>
<protein>
    <submittedName>
        <fullName evidence="1">Class I SAM-dependent methyltransferase</fullName>
    </submittedName>
</protein>
<comment type="caution">
    <text evidence="1">The sequence shown here is derived from an EMBL/GenBank/DDBJ whole genome shotgun (WGS) entry which is preliminary data.</text>
</comment>